<evidence type="ECO:0000256" key="9">
    <source>
        <dbReference type="ARBA" id="ARBA00023211"/>
    </source>
</evidence>
<evidence type="ECO:0000256" key="11">
    <source>
        <dbReference type="ARBA" id="ARBA00075356"/>
    </source>
</evidence>
<dbReference type="CDD" id="cd01087">
    <property type="entry name" value="Prolidase"/>
    <property type="match status" value="1"/>
</dbReference>
<proteinExistence type="inferred from homology"/>
<dbReference type="Gene3D" id="3.90.230.10">
    <property type="entry name" value="Creatinase/methionine aminopeptidase superfamily"/>
    <property type="match status" value="1"/>
</dbReference>
<evidence type="ECO:0000313" key="14">
    <source>
        <dbReference type="EMBL" id="MBB5019236.1"/>
    </source>
</evidence>
<dbReference type="SMART" id="SM01011">
    <property type="entry name" value="AMP_N"/>
    <property type="match status" value="1"/>
</dbReference>
<dbReference type="InterPro" id="IPR052433">
    <property type="entry name" value="X-Pro_dipept-like"/>
</dbReference>
<dbReference type="Pfam" id="PF00557">
    <property type="entry name" value="Peptidase_M24"/>
    <property type="match status" value="1"/>
</dbReference>
<dbReference type="Proteomes" id="UP000575898">
    <property type="component" value="Unassembled WGS sequence"/>
</dbReference>
<keyword evidence="6" id="KW-0479">Metal-binding</keyword>
<protein>
    <recommendedName>
        <fullName evidence="10">Xaa-Pro aminopeptidase</fullName>
        <ecNumber evidence="4">3.4.11.9</ecNumber>
    </recommendedName>
    <alternativeName>
        <fullName evidence="11">Aminopeptidase P II</fullName>
    </alternativeName>
    <alternativeName>
        <fullName evidence="12">X-Pro aminopeptidase</fullName>
    </alternativeName>
</protein>
<keyword evidence="15" id="KW-1185">Reference proteome</keyword>
<gene>
    <name evidence="14" type="ORF">HNQ59_002534</name>
</gene>
<keyword evidence="8" id="KW-0482">Metalloprotease</keyword>
<organism evidence="14 15">
    <name type="scientific">Chitinivorax tropicus</name>
    <dbReference type="NCBI Taxonomy" id="714531"/>
    <lineage>
        <taxon>Bacteria</taxon>
        <taxon>Pseudomonadati</taxon>
        <taxon>Pseudomonadota</taxon>
        <taxon>Betaproteobacteria</taxon>
        <taxon>Chitinivorax</taxon>
    </lineage>
</organism>
<dbReference type="InterPro" id="IPR029149">
    <property type="entry name" value="Creatin/AminoP/Spt16_N"/>
</dbReference>
<keyword evidence="14" id="KW-0031">Aminopeptidase</keyword>
<dbReference type="GO" id="GO:0005829">
    <property type="term" value="C:cytosol"/>
    <property type="evidence" value="ECO:0007669"/>
    <property type="project" value="TreeGrafter"/>
</dbReference>
<keyword evidence="7 14" id="KW-0378">Hydrolase</keyword>
<dbReference type="InterPro" id="IPR001714">
    <property type="entry name" value="Pept_M24_MAP"/>
</dbReference>
<name>A0A840MS44_9PROT</name>
<dbReference type="EC" id="3.4.11.9" evidence="4"/>
<evidence type="ECO:0000313" key="15">
    <source>
        <dbReference type="Proteomes" id="UP000575898"/>
    </source>
</evidence>
<dbReference type="InterPro" id="IPR000994">
    <property type="entry name" value="Pept_M24"/>
</dbReference>
<evidence type="ECO:0000256" key="10">
    <source>
        <dbReference type="ARBA" id="ARBA00069363"/>
    </source>
</evidence>
<evidence type="ECO:0000256" key="3">
    <source>
        <dbReference type="ARBA" id="ARBA00008766"/>
    </source>
</evidence>
<dbReference type="SUPFAM" id="SSF53092">
    <property type="entry name" value="Creatinase/prolidase N-terminal domain"/>
    <property type="match status" value="1"/>
</dbReference>
<dbReference type="PRINTS" id="PR00599">
    <property type="entry name" value="MAPEPTIDASE"/>
</dbReference>
<feature type="domain" description="Aminopeptidase P N-terminal" evidence="13">
    <location>
        <begin position="2"/>
        <end position="134"/>
    </location>
</feature>
<evidence type="ECO:0000256" key="8">
    <source>
        <dbReference type="ARBA" id="ARBA00023049"/>
    </source>
</evidence>
<comment type="catalytic activity">
    <reaction evidence="1">
        <text>Release of any N-terminal amino acid, including proline, that is linked to proline, even from a dipeptide or tripeptide.</text>
        <dbReference type="EC" id="3.4.11.9"/>
    </reaction>
</comment>
<comment type="caution">
    <text evidence="14">The sequence shown here is derived from an EMBL/GenBank/DDBJ whole genome shotgun (WGS) entry which is preliminary data.</text>
</comment>
<dbReference type="EMBL" id="JACHHY010000015">
    <property type="protein sequence ID" value="MBB5019236.1"/>
    <property type="molecule type" value="Genomic_DNA"/>
</dbReference>
<dbReference type="NCBIfam" id="NF008131">
    <property type="entry name" value="PRK10879.1"/>
    <property type="match status" value="1"/>
</dbReference>
<dbReference type="RefSeq" id="WP_184039736.1">
    <property type="nucleotide sequence ID" value="NZ_JACHHY010000015.1"/>
</dbReference>
<evidence type="ECO:0000259" key="13">
    <source>
        <dbReference type="SMART" id="SM01011"/>
    </source>
</evidence>
<dbReference type="AlphaFoldDB" id="A0A840MS44"/>
<comment type="cofactor">
    <cofactor evidence="2">
        <name>Mn(2+)</name>
        <dbReference type="ChEBI" id="CHEBI:29035"/>
    </cofactor>
</comment>
<dbReference type="PANTHER" id="PTHR43226:SF4">
    <property type="entry name" value="XAA-PRO AMINOPEPTIDASE 3"/>
    <property type="match status" value="1"/>
</dbReference>
<sequence length="434" mass="48459">MTQLALTIARRARLAGQMKQGVAIIPTATELARNADSNFPFRFDSSFFYLTAFPEPDAIVVIVAGPQPMSILFCREKDPEREIWDGYRYGPEAAKAKFGFDEAWPLAEMDQRIPEILHHQSCLYSAFGVDASWDQRVSGWLQATRRLSVRAHVGPTELRDWRTLVDEMRLIKDEQELGVMRRAAAISGDAHVRAMRFAKPGCFEYEVEAELMHEFYRRGSRAPAYGSIVAAGANACVLHYETNNAVLNDGDLLLIDAGCELEGYASDITRTFPVNGKFSGPQRDVYEIVLAAQQAAIDLIRPGALWSDPHLAAVKVLAQGMLDLKWLEGSLDAVIESEAYRQFYMHQTGHWLGLDVHDVGDYKQQDSWRALQPGMVMTVEPGLYVRPTDKVPEAFWHIGIRIEDDVAITTTGHDVLTAGTPKTIADIEATMATR</sequence>
<dbReference type="PANTHER" id="PTHR43226">
    <property type="entry name" value="XAA-PRO AMINOPEPTIDASE 3"/>
    <property type="match status" value="1"/>
</dbReference>
<dbReference type="GO" id="GO:0070006">
    <property type="term" value="F:metalloaminopeptidase activity"/>
    <property type="evidence" value="ECO:0007669"/>
    <property type="project" value="InterPro"/>
</dbReference>
<dbReference type="Gene3D" id="3.40.350.10">
    <property type="entry name" value="Creatinase/prolidase N-terminal domain"/>
    <property type="match status" value="1"/>
</dbReference>
<dbReference type="InterPro" id="IPR036005">
    <property type="entry name" value="Creatinase/aminopeptidase-like"/>
</dbReference>
<accession>A0A840MS44</accession>
<evidence type="ECO:0000256" key="7">
    <source>
        <dbReference type="ARBA" id="ARBA00022801"/>
    </source>
</evidence>
<evidence type="ECO:0000256" key="1">
    <source>
        <dbReference type="ARBA" id="ARBA00001424"/>
    </source>
</evidence>
<dbReference type="Pfam" id="PF05195">
    <property type="entry name" value="AMP_N"/>
    <property type="match status" value="1"/>
</dbReference>
<dbReference type="FunFam" id="3.90.230.10:FF:000002">
    <property type="entry name" value="Xaa-Pro aminopeptidase 3"/>
    <property type="match status" value="1"/>
</dbReference>
<evidence type="ECO:0000256" key="5">
    <source>
        <dbReference type="ARBA" id="ARBA00022670"/>
    </source>
</evidence>
<reference evidence="14 15" key="1">
    <citation type="submission" date="2020-08" db="EMBL/GenBank/DDBJ databases">
        <title>Genomic Encyclopedia of Type Strains, Phase IV (KMG-IV): sequencing the most valuable type-strain genomes for metagenomic binning, comparative biology and taxonomic classification.</title>
        <authorList>
            <person name="Goeker M."/>
        </authorList>
    </citation>
    <scope>NUCLEOTIDE SEQUENCE [LARGE SCALE GENOMIC DNA]</scope>
    <source>
        <strain evidence="14 15">DSM 27165</strain>
    </source>
</reference>
<comment type="similarity">
    <text evidence="3">Belongs to the peptidase M24B family.</text>
</comment>
<dbReference type="InterPro" id="IPR007865">
    <property type="entry name" value="Aminopep_P_N"/>
</dbReference>
<dbReference type="SUPFAM" id="SSF55920">
    <property type="entry name" value="Creatinase/aminopeptidase"/>
    <property type="match status" value="1"/>
</dbReference>
<keyword evidence="9" id="KW-0464">Manganese</keyword>
<dbReference type="GO" id="GO:0006508">
    <property type="term" value="P:proteolysis"/>
    <property type="evidence" value="ECO:0007669"/>
    <property type="project" value="UniProtKB-KW"/>
</dbReference>
<evidence type="ECO:0000256" key="12">
    <source>
        <dbReference type="ARBA" id="ARBA00081411"/>
    </source>
</evidence>
<evidence type="ECO:0000256" key="6">
    <source>
        <dbReference type="ARBA" id="ARBA00022723"/>
    </source>
</evidence>
<keyword evidence="5" id="KW-0645">Protease</keyword>
<dbReference type="GO" id="GO:0030145">
    <property type="term" value="F:manganese ion binding"/>
    <property type="evidence" value="ECO:0007669"/>
    <property type="project" value="InterPro"/>
</dbReference>
<evidence type="ECO:0000256" key="2">
    <source>
        <dbReference type="ARBA" id="ARBA00001936"/>
    </source>
</evidence>
<evidence type="ECO:0000256" key="4">
    <source>
        <dbReference type="ARBA" id="ARBA00012574"/>
    </source>
</evidence>